<reference evidence="1" key="1">
    <citation type="submission" date="2022-11" db="EMBL/GenBank/DDBJ databases">
        <title>Genome Sequence of Boeremia exigua.</title>
        <authorList>
            <person name="Buettner E."/>
        </authorList>
    </citation>
    <scope>NUCLEOTIDE SEQUENCE</scope>
    <source>
        <strain evidence="1">CU02</strain>
    </source>
</reference>
<protein>
    <submittedName>
        <fullName evidence="1">Uncharacterized protein</fullName>
    </submittedName>
</protein>
<gene>
    <name evidence="1" type="ORF">OPT61_g577</name>
</gene>
<dbReference type="Proteomes" id="UP001153331">
    <property type="component" value="Unassembled WGS sequence"/>
</dbReference>
<sequence length="436" mass="46883">MRTTTISLTLGLLVATLDAAPSPVSQLRRQDDTGKLVAAHFMIGIMSNRNSAADYDNDMKKAKAAGIDAFALNIAKDDYTDAQLDYAYESAANNDMKVFISFDYNYFLTDENISVGSKLKVYCAKPSQLKVNNKCFASSFSGDNEVAKQFDAKAIRAAAGTDLYLVPNLSPYNTAKAASSVEDIDGAFSWSAWDSNGANRAPSGDVKVTTSQGDTAYTSWLGGKAYMAPVSPWFFTNLPSKAWNFPGDLLWFNRWNEILALAPPMIEIITWNDYGESHYIGADSETDKHTDDGSSAFTNNMPHGGWLEMAVPYIAAFKTGAKEPIISEEKLVYWYRPSPKSACGPFDGIDTLQDSVFVVALLKSAGDITVTSGGITKKLNAPAGASAHQIDMGIGKQTFSLARDGVEVASGTGALEISNNCSPVNLNAFVGTVKLA</sequence>
<comment type="caution">
    <text evidence="1">The sequence shown here is derived from an EMBL/GenBank/DDBJ whole genome shotgun (WGS) entry which is preliminary data.</text>
</comment>
<name>A0ACC2ITE9_9PLEO</name>
<accession>A0ACC2ITE9</accession>
<organism evidence="1 2">
    <name type="scientific">Boeremia exigua</name>
    <dbReference type="NCBI Taxonomy" id="749465"/>
    <lineage>
        <taxon>Eukaryota</taxon>
        <taxon>Fungi</taxon>
        <taxon>Dikarya</taxon>
        <taxon>Ascomycota</taxon>
        <taxon>Pezizomycotina</taxon>
        <taxon>Dothideomycetes</taxon>
        <taxon>Pleosporomycetidae</taxon>
        <taxon>Pleosporales</taxon>
        <taxon>Pleosporineae</taxon>
        <taxon>Didymellaceae</taxon>
        <taxon>Boeremia</taxon>
    </lineage>
</organism>
<dbReference type="EMBL" id="JAPHNI010000019">
    <property type="protein sequence ID" value="KAJ8118433.1"/>
    <property type="molecule type" value="Genomic_DNA"/>
</dbReference>
<evidence type="ECO:0000313" key="2">
    <source>
        <dbReference type="Proteomes" id="UP001153331"/>
    </source>
</evidence>
<keyword evidence="2" id="KW-1185">Reference proteome</keyword>
<proteinExistence type="predicted"/>
<evidence type="ECO:0000313" key="1">
    <source>
        <dbReference type="EMBL" id="KAJ8118433.1"/>
    </source>
</evidence>